<dbReference type="EMBL" id="JAYKXP010000039">
    <property type="protein sequence ID" value="KAK7039271.1"/>
    <property type="molecule type" value="Genomic_DNA"/>
</dbReference>
<evidence type="ECO:0000313" key="1">
    <source>
        <dbReference type="EMBL" id="KAK7039271.1"/>
    </source>
</evidence>
<dbReference type="AlphaFoldDB" id="A0AAW0CLQ2"/>
<organism evidence="1 2">
    <name type="scientific">Paramarasmius palmivorus</name>
    <dbReference type="NCBI Taxonomy" id="297713"/>
    <lineage>
        <taxon>Eukaryota</taxon>
        <taxon>Fungi</taxon>
        <taxon>Dikarya</taxon>
        <taxon>Basidiomycota</taxon>
        <taxon>Agaricomycotina</taxon>
        <taxon>Agaricomycetes</taxon>
        <taxon>Agaricomycetidae</taxon>
        <taxon>Agaricales</taxon>
        <taxon>Marasmiineae</taxon>
        <taxon>Marasmiaceae</taxon>
        <taxon>Paramarasmius</taxon>
    </lineage>
</organism>
<evidence type="ECO:0000313" key="2">
    <source>
        <dbReference type="Proteomes" id="UP001383192"/>
    </source>
</evidence>
<dbReference type="Proteomes" id="UP001383192">
    <property type="component" value="Unassembled WGS sequence"/>
</dbReference>
<proteinExistence type="predicted"/>
<keyword evidence="2" id="KW-1185">Reference proteome</keyword>
<accession>A0AAW0CLQ2</accession>
<name>A0AAW0CLQ2_9AGAR</name>
<sequence length="240" mass="27496">MLKPVLEELDNKYRCRRRRIPESFVKNRPNDALRIKCFKEDGTRHSLHEEVAFLQAWLFFGVLAELNKTTSVPTPNLHVEGTPDVLSTAALDTLVHRWIAALEAFDDDSRRQRWGQMLQVVLHVVSLQTCISTVRSQVEESLKLTYDECKVLLAIRVLFRAILLTLALSSPQSESDLHLLMQPTLSQSFPADWDELKDFATQEMLATGWCKSECQHLEQYDGAYNFFATKLTVWEVANGS</sequence>
<comment type="caution">
    <text evidence="1">The sequence shown here is derived from an EMBL/GenBank/DDBJ whole genome shotgun (WGS) entry which is preliminary data.</text>
</comment>
<protein>
    <submittedName>
        <fullName evidence="1">Uncharacterized protein</fullName>
    </submittedName>
</protein>
<gene>
    <name evidence="1" type="ORF">VNI00_010176</name>
</gene>
<reference evidence="1 2" key="1">
    <citation type="submission" date="2024-01" db="EMBL/GenBank/DDBJ databases">
        <title>A draft genome for a cacao thread blight-causing isolate of Paramarasmius palmivorus.</title>
        <authorList>
            <person name="Baruah I.K."/>
            <person name="Bukari Y."/>
            <person name="Amoako-Attah I."/>
            <person name="Meinhardt L.W."/>
            <person name="Bailey B.A."/>
            <person name="Cohen S.P."/>
        </authorList>
    </citation>
    <scope>NUCLEOTIDE SEQUENCE [LARGE SCALE GENOMIC DNA]</scope>
    <source>
        <strain evidence="1 2">GH-12</strain>
    </source>
</reference>